<sequence>MPEELLVKLKAKVNPEWKLAFLSTLIIGLLTHFYIFVHRYPNHDGLHNLYSTQAMVTSGRFFLGPASSLSSFFDLPLVIGLLSIIFLAFTSICLVYLFNIRKKLSIVLVAGIVITFPSVSSTFAYMFTADGYMLGIFMATLAVVLIKKYKNYGIFLGAFFVCLAVGIYQANLSVTLTFATLWIIHEIIYSPISLKQIWGNILRSVSMIGIGMVAYLVVYKFFTRFLAVEISSYQGLDKVGSITLNQIPVRITQIIQNLKTFFFRGIFTSFDINLLEILNLLLLFVLITGFILVGIKKKLFVNPGKLVTLALCIISLPFSYYIAYFASPNVFYHMLMVFGLSSVYIFIVLMYDALDDLPKLKIEQITAWLSTALIAFTIFNFALIANISYMNMEIRYEKSINFANRLVDRIEQQEAFDKIEKMAVYGNVSMYSDLTSKVIPNSIPEMTGSTGETLFYKHYSYPELINYFIGYRLEPVTNEELESIQQTPEFQNMGIWPQQDSIKVIGNTVVVKFEQTEMNE</sequence>
<keyword evidence="3" id="KW-1185">Reference proteome</keyword>
<keyword evidence="1" id="KW-0812">Transmembrane</keyword>
<feature type="transmembrane region" description="Helical" evidence="1">
    <location>
        <begin position="131"/>
        <end position="146"/>
    </location>
</feature>
<feature type="transmembrane region" description="Helical" evidence="1">
    <location>
        <begin position="20"/>
        <end position="37"/>
    </location>
</feature>
<dbReference type="OrthoDB" id="1700445at2"/>
<dbReference type="GO" id="GO:0016740">
    <property type="term" value="F:transferase activity"/>
    <property type="evidence" value="ECO:0007669"/>
    <property type="project" value="UniProtKB-KW"/>
</dbReference>
<comment type="caution">
    <text evidence="2">The sequence shown here is derived from an EMBL/GenBank/DDBJ whole genome shotgun (WGS) entry which is preliminary data.</text>
</comment>
<evidence type="ECO:0000256" key="1">
    <source>
        <dbReference type="SAM" id="Phobius"/>
    </source>
</evidence>
<gene>
    <name evidence="2" type="ORF">BJ095_10489</name>
</gene>
<keyword evidence="1" id="KW-1133">Transmembrane helix</keyword>
<dbReference type="AlphaFoldDB" id="A0A318TRW4"/>
<feature type="transmembrane region" description="Helical" evidence="1">
    <location>
        <begin position="153"/>
        <end position="170"/>
    </location>
</feature>
<evidence type="ECO:0000313" key="2">
    <source>
        <dbReference type="EMBL" id="PYF07581.1"/>
    </source>
</evidence>
<feature type="transmembrane region" description="Helical" evidence="1">
    <location>
        <begin position="201"/>
        <end position="222"/>
    </location>
</feature>
<protein>
    <submittedName>
        <fullName evidence="2">Glucosyltransferase GtrII-like protein</fullName>
    </submittedName>
</protein>
<dbReference type="Pfam" id="PF14264">
    <property type="entry name" value="Glucos_trans_II"/>
    <property type="match status" value="1"/>
</dbReference>
<accession>A0A318TRW4</accession>
<reference evidence="2 3" key="1">
    <citation type="submission" date="2018-06" db="EMBL/GenBank/DDBJ databases">
        <title>Genomic Encyclopedia of Archaeal and Bacterial Type Strains, Phase II (KMG-II): from individual species to whole genera.</title>
        <authorList>
            <person name="Goeker M."/>
        </authorList>
    </citation>
    <scope>NUCLEOTIDE SEQUENCE [LARGE SCALE GENOMIC DNA]</scope>
    <source>
        <strain evidence="2 3">KACC 16626</strain>
    </source>
</reference>
<feature type="transmembrane region" description="Helical" evidence="1">
    <location>
        <begin position="277"/>
        <end position="294"/>
    </location>
</feature>
<feature type="transmembrane region" description="Helical" evidence="1">
    <location>
        <begin position="366"/>
        <end position="389"/>
    </location>
</feature>
<keyword evidence="2" id="KW-0808">Transferase</keyword>
<keyword evidence="1" id="KW-0472">Membrane</keyword>
<feature type="transmembrane region" description="Helical" evidence="1">
    <location>
        <begin position="330"/>
        <end position="354"/>
    </location>
</feature>
<organism evidence="2 3">
    <name type="scientific">Ureibacillus chungkukjangi</name>
    <dbReference type="NCBI Taxonomy" id="1202712"/>
    <lineage>
        <taxon>Bacteria</taxon>
        <taxon>Bacillati</taxon>
        <taxon>Bacillota</taxon>
        <taxon>Bacilli</taxon>
        <taxon>Bacillales</taxon>
        <taxon>Caryophanaceae</taxon>
        <taxon>Ureibacillus</taxon>
    </lineage>
</organism>
<feature type="transmembrane region" description="Helical" evidence="1">
    <location>
        <begin position="75"/>
        <end position="97"/>
    </location>
</feature>
<feature type="transmembrane region" description="Helical" evidence="1">
    <location>
        <begin position="306"/>
        <end position="324"/>
    </location>
</feature>
<feature type="transmembrane region" description="Helical" evidence="1">
    <location>
        <begin position="104"/>
        <end position="125"/>
    </location>
</feature>
<name>A0A318TRW4_9BACL</name>
<dbReference type="EMBL" id="QJTJ01000004">
    <property type="protein sequence ID" value="PYF07581.1"/>
    <property type="molecule type" value="Genomic_DNA"/>
</dbReference>
<dbReference type="RefSeq" id="WP_107932574.1">
    <property type="nucleotide sequence ID" value="NZ_PYWJ01000003.1"/>
</dbReference>
<evidence type="ECO:0000313" key="3">
    <source>
        <dbReference type="Proteomes" id="UP000247416"/>
    </source>
</evidence>
<dbReference type="InterPro" id="IPR025686">
    <property type="entry name" value="Glucos_trans_II"/>
</dbReference>
<dbReference type="Proteomes" id="UP000247416">
    <property type="component" value="Unassembled WGS sequence"/>
</dbReference>
<proteinExistence type="predicted"/>